<dbReference type="Proteomes" id="UP000095009">
    <property type="component" value="Unassembled WGS sequence"/>
</dbReference>
<dbReference type="InterPro" id="IPR012349">
    <property type="entry name" value="Split_barrel_FMN-bd"/>
</dbReference>
<dbReference type="Gene3D" id="2.30.110.10">
    <property type="entry name" value="Electron Transport, Fmn-binding Protein, Chain A"/>
    <property type="match status" value="1"/>
</dbReference>
<dbReference type="OrthoDB" id="2138282at2759"/>
<evidence type="ECO:0000313" key="4">
    <source>
        <dbReference type="Proteomes" id="UP000095009"/>
    </source>
</evidence>
<dbReference type="SUPFAM" id="SSF50475">
    <property type="entry name" value="FMN-binding split barrel"/>
    <property type="match status" value="1"/>
</dbReference>
<dbReference type="EMBL" id="KV454408">
    <property type="protein sequence ID" value="ODQ66233.1"/>
    <property type="molecule type" value="Genomic_DNA"/>
</dbReference>
<protein>
    <recommendedName>
        <fullName evidence="2">CREG-like beta-barrel domain-containing protein</fullName>
    </recommendedName>
</protein>
<dbReference type="InterPro" id="IPR055343">
    <property type="entry name" value="CREG_beta-barrel"/>
</dbReference>
<dbReference type="PANTHER" id="PTHR37273">
    <property type="entry name" value="CHROMOSOME 8, WHOLE GENOME SHOTGUN SEQUENCE"/>
    <property type="match status" value="1"/>
</dbReference>
<proteinExistence type="predicted"/>
<sequence>MYVPKSTALLALLGSSELGLNNFEQAVGGSSSVSILPPLPTPDHMGSLSKHDQFAILSPQGGQDENEYHIQADSIEESSMRPYDVLTAASIARTLLYRESLLNLATIDVDTSTPAAFMEYYADCPWVSATDENDDNDDDDDDDDDDDNDDRNRNWGDGSPFLLALNMSTSYRNIAHGSKASISIRTGDHPITDHHVNPSYPGSIVHSPAGSPRVKLDGVFVDVEGHKKKARVTKCFLGRHKDAVWWIPGSPVHGSKFVQFKVEKVYFIGGFGDRAYIGDIPLDIYQSAPVLKCLDPALL</sequence>
<feature type="domain" description="CREG-like beta-barrel" evidence="2">
    <location>
        <begin position="150"/>
        <end position="285"/>
    </location>
</feature>
<evidence type="ECO:0000313" key="3">
    <source>
        <dbReference type="EMBL" id="ODQ66233.1"/>
    </source>
</evidence>
<evidence type="ECO:0000259" key="2">
    <source>
        <dbReference type="Pfam" id="PF13883"/>
    </source>
</evidence>
<gene>
    <name evidence="3" type="ORF">NADFUDRAFT_45758</name>
</gene>
<keyword evidence="4" id="KW-1185">Reference proteome</keyword>
<dbReference type="STRING" id="857566.A0A1E3PLC3"/>
<name>A0A1E3PLC3_9ASCO</name>
<reference evidence="3 4" key="1">
    <citation type="journal article" date="2016" name="Proc. Natl. Acad. Sci. U.S.A.">
        <title>Comparative genomics of biotechnologically important yeasts.</title>
        <authorList>
            <person name="Riley R."/>
            <person name="Haridas S."/>
            <person name="Wolfe K.H."/>
            <person name="Lopes M.R."/>
            <person name="Hittinger C.T."/>
            <person name="Goeker M."/>
            <person name="Salamov A.A."/>
            <person name="Wisecaver J.H."/>
            <person name="Long T.M."/>
            <person name="Calvey C.H."/>
            <person name="Aerts A.L."/>
            <person name="Barry K.W."/>
            <person name="Choi C."/>
            <person name="Clum A."/>
            <person name="Coughlan A.Y."/>
            <person name="Deshpande S."/>
            <person name="Douglass A.P."/>
            <person name="Hanson S.J."/>
            <person name="Klenk H.-P."/>
            <person name="LaButti K.M."/>
            <person name="Lapidus A."/>
            <person name="Lindquist E.A."/>
            <person name="Lipzen A.M."/>
            <person name="Meier-Kolthoff J.P."/>
            <person name="Ohm R.A."/>
            <person name="Otillar R.P."/>
            <person name="Pangilinan J.L."/>
            <person name="Peng Y."/>
            <person name="Rokas A."/>
            <person name="Rosa C.A."/>
            <person name="Scheuner C."/>
            <person name="Sibirny A.A."/>
            <person name="Slot J.C."/>
            <person name="Stielow J.B."/>
            <person name="Sun H."/>
            <person name="Kurtzman C.P."/>
            <person name="Blackwell M."/>
            <person name="Grigoriev I.V."/>
            <person name="Jeffries T.W."/>
        </authorList>
    </citation>
    <scope>NUCLEOTIDE SEQUENCE [LARGE SCALE GENOMIC DNA]</scope>
    <source>
        <strain evidence="3 4">DSM 6958</strain>
    </source>
</reference>
<accession>A0A1E3PLC3</accession>
<dbReference type="PANTHER" id="PTHR37273:SF1">
    <property type="entry name" value="ADL397C-AP"/>
    <property type="match status" value="1"/>
</dbReference>
<dbReference type="AlphaFoldDB" id="A0A1E3PLC3"/>
<dbReference type="Pfam" id="PF13883">
    <property type="entry name" value="CREG_beta-barrel"/>
    <property type="match status" value="1"/>
</dbReference>
<feature type="compositionally biased region" description="Acidic residues" evidence="1">
    <location>
        <begin position="131"/>
        <end position="149"/>
    </location>
</feature>
<evidence type="ECO:0000256" key="1">
    <source>
        <dbReference type="SAM" id="MobiDB-lite"/>
    </source>
</evidence>
<organism evidence="3 4">
    <name type="scientific">Nadsonia fulvescens var. elongata DSM 6958</name>
    <dbReference type="NCBI Taxonomy" id="857566"/>
    <lineage>
        <taxon>Eukaryota</taxon>
        <taxon>Fungi</taxon>
        <taxon>Dikarya</taxon>
        <taxon>Ascomycota</taxon>
        <taxon>Saccharomycotina</taxon>
        <taxon>Dipodascomycetes</taxon>
        <taxon>Dipodascales</taxon>
        <taxon>Dipodascales incertae sedis</taxon>
        <taxon>Nadsonia</taxon>
    </lineage>
</organism>
<feature type="region of interest" description="Disordered" evidence="1">
    <location>
        <begin position="128"/>
        <end position="155"/>
    </location>
</feature>